<dbReference type="InterPro" id="IPR059226">
    <property type="entry name" value="Choice_anch_Q_dom"/>
</dbReference>
<dbReference type="RefSeq" id="WP_200278743.1">
    <property type="nucleotide sequence ID" value="NZ_JAENII010000006.1"/>
</dbReference>
<dbReference type="Gene3D" id="2.160.20.20">
    <property type="match status" value="1"/>
</dbReference>
<evidence type="ECO:0000256" key="4">
    <source>
        <dbReference type="ARBA" id="ARBA00022525"/>
    </source>
</evidence>
<dbReference type="NCBIfam" id="NF041518">
    <property type="entry name" value="choice_anch_Q"/>
    <property type="match status" value="1"/>
</dbReference>
<dbReference type="Pfam" id="PF02415">
    <property type="entry name" value="Chlam_PMP"/>
    <property type="match status" value="1"/>
</dbReference>
<evidence type="ECO:0000313" key="10">
    <source>
        <dbReference type="EMBL" id="MBK1827293.1"/>
    </source>
</evidence>
<name>A0A934RCN7_9BACT</name>
<dbReference type="GO" id="GO:0005576">
    <property type="term" value="C:extracellular region"/>
    <property type="evidence" value="ECO:0007669"/>
    <property type="project" value="UniProtKB-SubCell"/>
</dbReference>
<evidence type="ECO:0000256" key="3">
    <source>
        <dbReference type="ARBA" id="ARBA00004613"/>
    </source>
</evidence>
<dbReference type="Proteomes" id="UP000658278">
    <property type="component" value="Unassembled WGS sequence"/>
</dbReference>
<dbReference type="Pfam" id="PF12951">
    <property type="entry name" value="PATR"/>
    <property type="match status" value="2"/>
</dbReference>
<dbReference type="PANTHER" id="PTHR11319:SF35">
    <property type="entry name" value="OUTER MEMBRANE PROTEIN PMPC-RELATED"/>
    <property type="match status" value="1"/>
</dbReference>
<reference evidence="10" key="1">
    <citation type="submission" date="2021-01" db="EMBL/GenBank/DDBJ databases">
        <title>Modified the classification status of verrucomicrobia.</title>
        <authorList>
            <person name="Feng X."/>
        </authorList>
    </citation>
    <scope>NUCLEOTIDE SEQUENCE</scope>
    <source>
        <strain evidence="10">KCTC 22201</strain>
    </source>
</reference>
<keyword evidence="11" id="KW-1185">Reference proteome</keyword>
<dbReference type="InterPro" id="IPR012332">
    <property type="entry name" value="Autotransporter_pectin_lyase_C"/>
</dbReference>
<evidence type="ECO:0000256" key="5">
    <source>
        <dbReference type="ARBA" id="ARBA00022729"/>
    </source>
</evidence>
<keyword evidence="6" id="KW-0472">Membrane</keyword>
<evidence type="ECO:0000256" key="9">
    <source>
        <dbReference type="SAM" id="SignalP"/>
    </source>
</evidence>
<protein>
    <submittedName>
        <fullName evidence="10">Uncharacterized protein</fullName>
    </submittedName>
</protein>
<organism evidence="10 11">
    <name type="scientific">Haloferula rosea</name>
    <dbReference type="NCBI Taxonomy" id="490093"/>
    <lineage>
        <taxon>Bacteria</taxon>
        <taxon>Pseudomonadati</taxon>
        <taxon>Verrucomicrobiota</taxon>
        <taxon>Verrucomicrobiia</taxon>
        <taxon>Verrucomicrobiales</taxon>
        <taxon>Verrucomicrobiaceae</taxon>
        <taxon>Haloferula</taxon>
    </lineage>
</organism>
<feature type="chain" id="PRO_5037412871" evidence="9">
    <location>
        <begin position="27"/>
        <end position="1303"/>
    </location>
</feature>
<dbReference type="InterPro" id="IPR003368">
    <property type="entry name" value="POMP_repeat"/>
</dbReference>
<comment type="caution">
    <text evidence="10">The sequence shown here is derived from an EMBL/GenBank/DDBJ whole genome shotgun (WGS) entry which is preliminary data.</text>
</comment>
<dbReference type="SUPFAM" id="SSF51126">
    <property type="entry name" value="Pectin lyase-like"/>
    <property type="match status" value="1"/>
</dbReference>
<proteinExistence type="predicted"/>
<dbReference type="InterPro" id="IPR011050">
    <property type="entry name" value="Pectin_lyase_fold/virulence"/>
</dbReference>
<keyword evidence="7" id="KW-0998">Cell outer membrane</keyword>
<dbReference type="EMBL" id="JAENII010000006">
    <property type="protein sequence ID" value="MBK1827293.1"/>
    <property type="molecule type" value="Genomic_DNA"/>
</dbReference>
<evidence type="ECO:0000256" key="7">
    <source>
        <dbReference type="ARBA" id="ARBA00023237"/>
    </source>
</evidence>
<dbReference type="PANTHER" id="PTHR11319">
    <property type="entry name" value="G PROTEIN-COUPLED RECEPTOR-RELATED"/>
    <property type="match status" value="1"/>
</dbReference>
<comment type="subcellular location">
    <subcellularLocation>
        <location evidence="1">Cell envelope</location>
    </subcellularLocation>
    <subcellularLocation>
        <location evidence="2">Cell outer membrane</location>
    </subcellularLocation>
    <subcellularLocation>
        <location evidence="3">Secreted</location>
    </subcellularLocation>
</comment>
<evidence type="ECO:0000256" key="1">
    <source>
        <dbReference type="ARBA" id="ARBA00004196"/>
    </source>
</evidence>
<sequence length="1303" mass="132319">MIPRKLSLFSLFLTGLFLALVLHVQAADRSWSVNNGNWNTPANWSGSAIPTKFDNAFIDNEGTANLNSGADGEVRDLYVGSTSNGELNIDGSRILTSENSYIGGKDFSSTDKSSGTATLGTGIWNNNNEFFVGGRRKGTFNMTGGTMNSGSMTLGHLGGATGTATITNGVWSVSGNFIVGRAGTGTLNLAGGALNVGNGNGTITIAQLTSVSEGTVNIGTGFAATTLNAGAITSGDGTATVNFNHTGPHTFSPDMNGNMTVCKLAAGTTTLTGTSSIVGDLKVEAGSLILPTGGSFAATKTLVGSAAFGNATMAVRGGSLDAVEIIVGQVDGSTGTLDLTSGSVTVGSGTGILEIAPASNSTGTLNLGTGGTVGTLGVASVNGGDGTATVNFNHVGSYSFSPALTGNITVNKEGSGTTSLTGSNTYTEGTNINGGSLLIGDLAHLPSLGTGTTVNSGGELAFDTSTLSDAEIVTIANNVTWSGGALVFYVANGETQTFTGDLTGGNFESLGASILVKGGGTLIVSEPNLPVVPTAADGSSITTTLFADGLLDPGYGQPLAVQLAPTGFGDNTDTDPLSADGSELNAAYAVIRGEFLHLFFAGNLQTNFNKLEIFIDSVDFGENTLGNDNPDVDFNGLNAMADLTFDFGIGMDYYFTLGGGDSGSGVEFFLNFAELSQTGGFGSFLGGTGAGNANWPVTLTDVEIGINNSNTEGVTDSAATDAASVDTGIEFKIPLSRIGDPTGPVRICAFINNNNHTFISNQVLGSLPTNFDNLGPPASINFENNPTPTEQFFTVGRWQVTRIDDSGPGSLRQAIADATAGDVITFAPGLSGQTITLGGTELLINKSLTIDASALAEGITIDADEQSRVLGIIAGSAGSTVTLNFLTLTGGRSTFGGGIFNSQGTLTLNQSTLSGNSASSRGGGIYNGSTLTLNQSTLSGNSASSGGGIYNLDALTLNQSTLSGNSSDLGGGIYNFRTLTLNQSTLSGNSASSRGGGIYNSEGTLTLNQSTLSGNSAVKDGGGIFNSEGPLTLNQSTLSGNSAASGGGIFSDSFFDVSVLTLKNSVVASNTATSSAPDILQEGFYSSNSGVNFIGSTSGAGTIPGTVLTGDPLLAPLGDYGGPTQTMPPLPGSPTIDAATGSTAANDQRGFDRPNGPAPDIGAVEAYPFGSLGFVDTEPDGIDDRLETGFFGNTTTADAISDSDGDGSSDKDEIANMTDPNDPNDYFRILSFTKAAGFDPQTNPVFDLTVKTFPGLGYRLERKQDLSTDFDLLDGGEFTADGFSKSFQIELMPGRDFIRAVRE</sequence>
<keyword evidence="4" id="KW-0964">Secreted</keyword>
<feature type="region of interest" description="Disordered" evidence="8">
    <location>
        <begin position="1194"/>
        <end position="1220"/>
    </location>
</feature>
<evidence type="ECO:0000256" key="2">
    <source>
        <dbReference type="ARBA" id="ARBA00004442"/>
    </source>
</evidence>
<dbReference type="InterPro" id="IPR013425">
    <property type="entry name" value="Autotrns_rpt"/>
</dbReference>
<evidence type="ECO:0000256" key="8">
    <source>
        <dbReference type="SAM" id="MobiDB-lite"/>
    </source>
</evidence>
<evidence type="ECO:0000256" key="6">
    <source>
        <dbReference type="ARBA" id="ARBA00023136"/>
    </source>
</evidence>
<keyword evidence="5 9" id="KW-0732">Signal</keyword>
<evidence type="ECO:0000313" key="11">
    <source>
        <dbReference type="Proteomes" id="UP000658278"/>
    </source>
</evidence>
<dbReference type="GO" id="GO:0009279">
    <property type="term" value="C:cell outer membrane"/>
    <property type="evidence" value="ECO:0007669"/>
    <property type="project" value="UniProtKB-SubCell"/>
</dbReference>
<gene>
    <name evidence="10" type="ORF">JIN81_09680</name>
</gene>
<dbReference type="NCBIfam" id="TIGR02601">
    <property type="entry name" value="autotrns_rpt"/>
    <property type="match status" value="1"/>
</dbReference>
<feature type="signal peptide" evidence="9">
    <location>
        <begin position="1"/>
        <end position="26"/>
    </location>
</feature>
<accession>A0A934RCN7</accession>